<organism evidence="1 2">
    <name type="scientific">Microbotryum saponariae</name>
    <dbReference type="NCBI Taxonomy" id="289078"/>
    <lineage>
        <taxon>Eukaryota</taxon>
        <taxon>Fungi</taxon>
        <taxon>Dikarya</taxon>
        <taxon>Basidiomycota</taxon>
        <taxon>Pucciniomycotina</taxon>
        <taxon>Microbotryomycetes</taxon>
        <taxon>Microbotryales</taxon>
        <taxon>Microbotryaceae</taxon>
        <taxon>Microbotryum</taxon>
    </lineage>
</organism>
<dbReference type="EMBL" id="FMWP01000089">
    <property type="protein sequence ID" value="SCZ96636.1"/>
    <property type="molecule type" value="Genomic_DNA"/>
</dbReference>
<reference evidence="2" key="1">
    <citation type="submission" date="2016-10" db="EMBL/GenBank/DDBJ databases">
        <authorList>
            <person name="Jeantristanb JTB J.-T."/>
            <person name="Ricardo R."/>
        </authorList>
    </citation>
    <scope>NUCLEOTIDE SEQUENCE [LARGE SCALE GENOMIC DNA]</scope>
</reference>
<sequence length="68" mass="7308">MSDDVDEGDADNPFDSEGKGVAHVFATTSPNNIKNSTTFAGPLLVALKCSAKLMSPRRTGLFRGWTTY</sequence>
<protein>
    <submittedName>
        <fullName evidence="1">BZ3500_MvSof-1268-A1-R1_Chr4-4g07502 protein</fullName>
    </submittedName>
</protein>
<dbReference type="Proteomes" id="UP000249723">
    <property type="component" value="Unassembled WGS sequence"/>
</dbReference>
<evidence type="ECO:0000313" key="1">
    <source>
        <dbReference type="EMBL" id="SCZ96636.1"/>
    </source>
</evidence>
<proteinExistence type="predicted"/>
<evidence type="ECO:0000313" key="2">
    <source>
        <dbReference type="Proteomes" id="UP000249723"/>
    </source>
</evidence>
<gene>
    <name evidence="1" type="ORF">BZ3500_MVSOF-1268-A1-R1_CHR4-4G07502</name>
</gene>
<dbReference type="AlphaFoldDB" id="A0A2X0M560"/>
<name>A0A2X0M560_9BASI</name>
<keyword evidence="2" id="KW-1185">Reference proteome</keyword>
<accession>A0A2X0M560</accession>